<feature type="domain" description="CBS" evidence="8">
    <location>
        <begin position="270"/>
        <end position="326"/>
    </location>
</feature>
<dbReference type="Proteomes" id="UP000184334">
    <property type="component" value="Unassembled WGS sequence"/>
</dbReference>
<dbReference type="PROSITE" id="PS51371">
    <property type="entry name" value="CBS"/>
    <property type="match status" value="2"/>
</dbReference>
<dbReference type="InterPro" id="IPR046342">
    <property type="entry name" value="CBS_dom_sf"/>
</dbReference>
<dbReference type="EMBL" id="FQUI01000049">
    <property type="protein sequence ID" value="SHF22542.1"/>
    <property type="molecule type" value="Genomic_DNA"/>
</dbReference>
<feature type="site" description="Catalytically relevant" evidence="6">
    <location>
        <position position="184"/>
    </location>
</feature>
<dbReference type="Gene3D" id="3.40.50.10490">
    <property type="entry name" value="Glucose-6-phosphate isomerase like protein, domain 1"/>
    <property type="match status" value="1"/>
</dbReference>
<dbReference type="InterPro" id="IPR035474">
    <property type="entry name" value="SIS_Kpsf"/>
</dbReference>
<keyword evidence="2" id="KW-0677">Repeat</keyword>
<dbReference type="GO" id="GO:0005975">
    <property type="term" value="P:carbohydrate metabolic process"/>
    <property type="evidence" value="ECO:0007669"/>
    <property type="project" value="InterPro"/>
</dbReference>
<evidence type="ECO:0000313" key="10">
    <source>
        <dbReference type="EMBL" id="SHF22542.1"/>
    </source>
</evidence>
<dbReference type="PANTHER" id="PTHR42745">
    <property type="match status" value="1"/>
</dbReference>
<dbReference type="InterPro" id="IPR050986">
    <property type="entry name" value="GutQ/KpsF_isomerases"/>
</dbReference>
<evidence type="ECO:0000256" key="7">
    <source>
        <dbReference type="PROSITE-ProRule" id="PRU00703"/>
    </source>
</evidence>
<evidence type="ECO:0000256" key="5">
    <source>
        <dbReference type="PIRSR" id="PIRSR004692-2"/>
    </source>
</evidence>
<dbReference type="PIRSF" id="PIRSF004692">
    <property type="entry name" value="KdsD_KpsF"/>
    <property type="match status" value="1"/>
</dbReference>
<evidence type="ECO:0000259" key="8">
    <source>
        <dbReference type="PROSITE" id="PS51371"/>
    </source>
</evidence>
<dbReference type="Pfam" id="PF01380">
    <property type="entry name" value="SIS"/>
    <property type="match status" value="1"/>
</dbReference>
<dbReference type="Gene3D" id="3.10.580.10">
    <property type="entry name" value="CBS-domain"/>
    <property type="match status" value="1"/>
</dbReference>
<evidence type="ECO:0000256" key="2">
    <source>
        <dbReference type="ARBA" id="ARBA00022737"/>
    </source>
</evidence>
<dbReference type="GO" id="GO:0097367">
    <property type="term" value="F:carbohydrate derivative binding"/>
    <property type="evidence" value="ECO:0007669"/>
    <property type="project" value="InterPro"/>
</dbReference>
<name>A0A1M4ZXY3_MARH1</name>
<feature type="binding site" evidence="5">
    <location>
        <position position="73"/>
    </location>
    <ligand>
        <name>Zn(2+)</name>
        <dbReference type="ChEBI" id="CHEBI:29105"/>
    </ligand>
</feature>
<dbReference type="AlphaFoldDB" id="A0A1M4ZXY3"/>
<comment type="similarity">
    <text evidence="1 4">Belongs to the SIS family. GutQ/KpsF subfamily.</text>
</comment>
<dbReference type="InterPro" id="IPR046348">
    <property type="entry name" value="SIS_dom_sf"/>
</dbReference>
<keyword evidence="10" id="KW-0413">Isomerase</keyword>
<dbReference type="GO" id="GO:1901135">
    <property type="term" value="P:carbohydrate derivative metabolic process"/>
    <property type="evidence" value="ECO:0007669"/>
    <property type="project" value="InterPro"/>
</dbReference>
<comment type="caution">
    <text evidence="10">The sequence shown here is derived from an EMBL/GenBank/DDBJ whole genome shotgun (WGS) entry which is preliminary data.</text>
</comment>
<feature type="site" description="Catalytically relevant" evidence="6">
    <location>
        <position position="50"/>
    </location>
</feature>
<feature type="domain" description="CBS" evidence="8">
    <location>
        <begin position="201"/>
        <end position="261"/>
    </location>
</feature>
<dbReference type="SUPFAM" id="SSF53697">
    <property type="entry name" value="SIS domain"/>
    <property type="match status" value="1"/>
</dbReference>
<dbReference type="SMART" id="SM00116">
    <property type="entry name" value="CBS"/>
    <property type="match status" value="2"/>
</dbReference>
<sequence>MDILKEAIKVFENEIKTLLYIKDNFDRKFVLLVNEIMNLKGKVIITGMGKAGLIGKKIVGTMNSLGFMSIFLHPSEALHGDLGIVSKDDFVIIFSKSGETEEVLDLIKPLRKFRVKISSITCRNNSTLSELTDINVVLPILSEASPYQLAPTTSTTAMLVFGDALAIVLSKLKNITPEKFALFHPNGSLGKKILFKVEALMKKDNDNSYVYKDGSVKDAIMEMSKKGLGAVAIVDKDLRLLGILTDGDLRRFLGKIKSIEELNLKVVDIMTKTPVFVYDDEKAIDVLRLMENREKPILVVPVVNRKNKLVGMLRLHDIIKAGIYNE</sequence>
<evidence type="ECO:0000256" key="6">
    <source>
        <dbReference type="PIRSR" id="PIRSR004692-3"/>
    </source>
</evidence>
<dbReference type="NCBIfam" id="TIGR00393">
    <property type="entry name" value="kpsF"/>
    <property type="match status" value="1"/>
</dbReference>
<keyword evidence="3 7" id="KW-0129">CBS domain</keyword>
<dbReference type="CDD" id="cd04604">
    <property type="entry name" value="CBS_pair_SIS_assoc"/>
    <property type="match status" value="1"/>
</dbReference>
<dbReference type="STRING" id="1122195.SAMN02745164_02039"/>
<dbReference type="RefSeq" id="WP_072865925.1">
    <property type="nucleotide sequence ID" value="NZ_FQUI01000049.1"/>
</dbReference>
<dbReference type="InterPro" id="IPR004800">
    <property type="entry name" value="KdsD/KpsF-type"/>
</dbReference>
<protein>
    <submittedName>
        <fullName evidence="10">Arabinose-5-phosphate isomerase</fullName>
    </submittedName>
</protein>
<dbReference type="PROSITE" id="PS51464">
    <property type="entry name" value="SIS"/>
    <property type="match status" value="1"/>
</dbReference>
<evidence type="ECO:0000313" key="11">
    <source>
        <dbReference type="Proteomes" id="UP000184334"/>
    </source>
</evidence>
<dbReference type="InterPro" id="IPR001347">
    <property type="entry name" value="SIS_dom"/>
</dbReference>
<proteinExistence type="inferred from homology"/>
<evidence type="ECO:0000256" key="3">
    <source>
        <dbReference type="ARBA" id="ARBA00023122"/>
    </source>
</evidence>
<keyword evidence="5" id="KW-0862">Zinc</keyword>
<dbReference type="InterPro" id="IPR000644">
    <property type="entry name" value="CBS_dom"/>
</dbReference>
<dbReference type="GO" id="GO:0046872">
    <property type="term" value="F:metal ion binding"/>
    <property type="evidence" value="ECO:0007669"/>
    <property type="project" value="UniProtKB-KW"/>
</dbReference>
<feature type="site" description="Catalytically relevant" evidence="6">
    <location>
        <position position="102"/>
    </location>
</feature>
<keyword evidence="11" id="KW-1185">Reference proteome</keyword>
<keyword evidence="5" id="KW-0479">Metal-binding</keyword>
<evidence type="ECO:0000259" key="9">
    <source>
        <dbReference type="PROSITE" id="PS51464"/>
    </source>
</evidence>
<accession>A0A1M4ZXY3</accession>
<organism evidence="10 11">
    <name type="scientific">Marinitoga hydrogenitolerans (strain DSM 16785 / JCM 12826 / AT1271)</name>
    <dbReference type="NCBI Taxonomy" id="1122195"/>
    <lineage>
        <taxon>Bacteria</taxon>
        <taxon>Thermotogati</taxon>
        <taxon>Thermotogota</taxon>
        <taxon>Thermotogae</taxon>
        <taxon>Petrotogales</taxon>
        <taxon>Petrotogaceae</taxon>
        <taxon>Marinitoga</taxon>
    </lineage>
</organism>
<dbReference type="Pfam" id="PF00571">
    <property type="entry name" value="CBS"/>
    <property type="match status" value="2"/>
</dbReference>
<dbReference type="PANTHER" id="PTHR42745:SF1">
    <property type="entry name" value="ARABINOSE 5-PHOSPHATE ISOMERASE KDSD"/>
    <property type="match status" value="1"/>
</dbReference>
<feature type="domain" description="SIS" evidence="9">
    <location>
        <begin position="32"/>
        <end position="175"/>
    </location>
</feature>
<evidence type="ECO:0000256" key="1">
    <source>
        <dbReference type="ARBA" id="ARBA00008165"/>
    </source>
</evidence>
<dbReference type="GO" id="GO:0016853">
    <property type="term" value="F:isomerase activity"/>
    <property type="evidence" value="ECO:0007669"/>
    <property type="project" value="UniProtKB-KW"/>
</dbReference>
<dbReference type="CDD" id="cd05014">
    <property type="entry name" value="SIS_Kpsf"/>
    <property type="match status" value="1"/>
</dbReference>
<gene>
    <name evidence="10" type="ORF">SAMN02745164_02039</name>
</gene>
<reference evidence="10" key="1">
    <citation type="submission" date="2016-11" db="EMBL/GenBank/DDBJ databases">
        <authorList>
            <person name="Varghese N."/>
            <person name="Submissions S."/>
        </authorList>
    </citation>
    <scope>NUCLEOTIDE SEQUENCE [LARGE SCALE GENOMIC DNA]</scope>
    <source>
        <strain evidence="10">DSM 16785</strain>
    </source>
</reference>
<feature type="site" description="Catalytically relevant" evidence="6">
    <location>
        <position position="143"/>
    </location>
</feature>
<evidence type="ECO:0000256" key="4">
    <source>
        <dbReference type="PIRNR" id="PIRNR004692"/>
    </source>
</evidence>
<dbReference type="OrthoDB" id="9762536at2"/>